<feature type="transmembrane region" description="Helical" evidence="7">
    <location>
        <begin position="380"/>
        <end position="397"/>
    </location>
</feature>
<evidence type="ECO:0000256" key="2">
    <source>
        <dbReference type="ARBA" id="ARBA00022448"/>
    </source>
</evidence>
<feature type="transmembrane region" description="Helical" evidence="7">
    <location>
        <begin position="443"/>
        <end position="461"/>
    </location>
</feature>
<dbReference type="EMBL" id="JAPCWZ010000009">
    <property type="protein sequence ID" value="KAK8851114.1"/>
    <property type="molecule type" value="Genomic_DNA"/>
</dbReference>
<evidence type="ECO:0000256" key="5">
    <source>
        <dbReference type="ARBA" id="ARBA00023136"/>
    </source>
</evidence>
<feature type="transmembrane region" description="Helical" evidence="7">
    <location>
        <begin position="82"/>
        <end position="104"/>
    </location>
</feature>
<protein>
    <submittedName>
        <fullName evidence="9">MFS general substrate transporter</fullName>
    </submittedName>
</protein>
<keyword evidence="2" id="KW-0813">Transport</keyword>
<dbReference type="InterPro" id="IPR020846">
    <property type="entry name" value="MFS_dom"/>
</dbReference>
<dbReference type="PROSITE" id="PS50850">
    <property type="entry name" value="MFS"/>
    <property type="match status" value="1"/>
</dbReference>
<feature type="region of interest" description="Disordered" evidence="6">
    <location>
        <begin position="1"/>
        <end position="30"/>
    </location>
</feature>
<comment type="subcellular location">
    <subcellularLocation>
        <location evidence="1">Membrane</location>
        <topology evidence="1">Multi-pass membrane protein</topology>
    </subcellularLocation>
</comment>
<feature type="transmembrane region" description="Helical" evidence="7">
    <location>
        <begin position="409"/>
        <end position="431"/>
    </location>
</feature>
<dbReference type="Gene3D" id="1.20.1250.20">
    <property type="entry name" value="MFS general substrate transporter like domains"/>
    <property type="match status" value="1"/>
</dbReference>
<dbReference type="InterPro" id="IPR036259">
    <property type="entry name" value="MFS_trans_sf"/>
</dbReference>
<sequence>MSARNLESGAMSPATHGPHIMAKKEETEDAVAENATEPPYSIFTHGEKVWISSLASFGAMFSTLSSYIYFPALVPMADDFGVSLTLINLTVTSYLVVAGIAPAFMGDLADQGGRRLAYIVMFLLFFASNIGIALQKSYAGLLVLRMVQSAGSSGTYGASYGVLADITTVSERGSYVGSLLIFTNAAPSFGPVIAGVLTQKLGWRWIFWFLAILTGAYLLVIALFLPETQRKIVGNGSIHASGIRRSLFSLVVRGRTRKPESNSPRKRHYRIPNPFTCIKLLCDKANFSIICIGSITYTVKMALQTSLAAQCVDIYRLDYLQAGLVYIPSGVGGALGSYVTGKILNRNVQRFALRYGLGNGHYQKGNDISGFPIEMARFQGFYTMVIISALGTAGYGVNLLEKTHLSVPLIMQFLTGATTSSIFTMCGTLLTDLNPAASATVQASYNLVRCIGAGVGIAIQQPLDDAVGPGWCFGIYAVVLLLEIPVSYVLLKHGQGWRQPVS</sequence>
<dbReference type="PANTHER" id="PTHR23502:SF51">
    <property type="entry name" value="QUINIDINE RESISTANCE PROTEIN 1-RELATED"/>
    <property type="match status" value="1"/>
</dbReference>
<dbReference type="PANTHER" id="PTHR23502">
    <property type="entry name" value="MAJOR FACILITATOR SUPERFAMILY"/>
    <property type="match status" value="1"/>
</dbReference>
<keyword evidence="3 7" id="KW-0812">Transmembrane</keyword>
<dbReference type="Pfam" id="PF07690">
    <property type="entry name" value="MFS_1"/>
    <property type="match status" value="1"/>
</dbReference>
<keyword evidence="10" id="KW-1185">Reference proteome</keyword>
<name>A0ABR2HPZ2_9PEZI</name>
<evidence type="ECO:0000256" key="1">
    <source>
        <dbReference type="ARBA" id="ARBA00004141"/>
    </source>
</evidence>
<keyword evidence="4 7" id="KW-1133">Transmembrane helix</keyword>
<dbReference type="Proteomes" id="UP001390339">
    <property type="component" value="Unassembled WGS sequence"/>
</dbReference>
<organism evidence="9 10">
    <name type="scientific">Apiospora arundinis</name>
    <dbReference type="NCBI Taxonomy" id="335852"/>
    <lineage>
        <taxon>Eukaryota</taxon>
        <taxon>Fungi</taxon>
        <taxon>Dikarya</taxon>
        <taxon>Ascomycota</taxon>
        <taxon>Pezizomycotina</taxon>
        <taxon>Sordariomycetes</taxon>
        <taxon>Xylariomycetidae</taxon>
        <taxon>Amphisphaeriales</taxon>
        <taxon>Apiosporaceae</taxon>
        <taxon>Apiospora</taxon>
    </lineage>
</organism>
<proteinExistence type="predicted"/>
<evidence type="ECO:0000256" key="7">
    <source>
        <dbReference type="SAM" id="Phobius"/>
    </source>
</evidence>
<evidence type="ECO:0000259" key="8">
    <source>
        <dbReference type="PROSITE" id="PS50850"/>
    </source>
</evidence>
<accession>A0ABR2HPZ2</accession>
<evidence type="ECO:0000256" key="6">
    <source>
        <dbReference type="SAM" id="MobiDB-lite"/>
    </source>
</evidence>
<comment type="caution">
    <text evidence="9">The sequence shown here is derived from an EMBL/GenBank/DDBJ whole genome shotgun (WGS) entry which is preliminary data.</text>
</comment>
<evidence type="ECO:0000313" key="10">
    <source>
        <dbReference type="Proteomes" id="UP001390339"/>
    </source>
</evidence>
<feature type="transmembrane region" description="Helical" evidence="7">
    <location>
        <begin position="473"/>
        <end position="491"/>
    </location>
</feature>
<evidence type="ECO:0000313" key="9">
    <source>
        <dbReference type="EMBL" id="KAK8851114.1"/>
    </source>
</evidence>
<feature type="transmembrane region" description="Helical" evidence="7">
    <location>
        <begin position="49"/>
        <end position="70"/>
    </location>
</feature>
<gene>
    <name evidence="9" type="ORF">PGQ11_013593</name>
</gene>
<keyword evidence="5 7" id="KW-0472">Membrane</keyword>
<feature type="domain" description="Major facilitator superfamily (MFS) profile" evidence="8">
    <location>
        <begin position="51"/>
        <end position="495"/>
    </location>
</feature>
<feature type="transmembrane region" description="Helical" evidence="7">
    <location>
        <begin position="205"/>
        <end position="225"/>
    </location>
</feature>
<reference evidence="9 10" key="1">
    <citation type="journal article" date="2024" name="IMA Fungus">
        <title>Apiospora arundinis, a panoply of carbohydrate-active enzymes and secondary metabolites.</title>
        <authorList>
            <person name="Sorensen T."/>
            <person name="Petersen C."/>
            <person name="Muurmann A.T."/>
            <person name="Christiansen J.V."/>
            <person name="Brundto M.L."/>
            <person name="Overgaard C.K."/>
            <person name="Boysen A.T."/>
            <person name="Wollenberg R.D."/>
            <person name="Larsen T.O."/>
            <person name="Sorensen J.L."/>
            <person name="Nielsen K.L."/>
            <person name="Sondergaard T.E."/>
        </authorList>
    </citation>
    <scope>NUCLEOTIDE SEQUENCE [LARGE SCALE GENOMIC DNA]</scope>
    <source>
        <strain evidence="9 10">AAU 773</strain>
    </source>
</reference>
<dbReference type="InterPro" id="IPR011701">
    <property type="entry name" value="MFS"/>
</dbReference>
<evidence type="ECO:0000256" key="4">
    <source>
        <dbReference type="ARBA" id="ARBA00022989"/>
    </source>
</evidence>
<evidence type="ECO:0000256" key="3">
    <source>
        <dbReference type="ARBA" id="ARBA00022692"/>
    </source>
</evidence>
<feature type="transmembrane region" description="Helical" evidence="7">
    <location>
        <begin position="116"/>
        <end position="134"/>
    </location>
</feature>
<dbReference type="SUPFAM" id="SSF103473">
    <property type="entry name" value="MFS general substrate transporter"/>
    <property type="match status" value="1"/>
</dbReference>